<accession>A0ABD6WZA0</accession>
<evidence type="ECO:0000256" key="2">
    <source>
        <dbReference type="SAM" id="Phobius"/>
    </source>
</evidence>
<feature type="region of interest" description="Disordered" evidence="1">
    <location>
        <begin position="1"/>
        <end position="38"/>
    </location>
</feature>
<sequence length="206" mass="21084">MGGRSKSSNSTATTTTAVDGTAAAQGDNNGVQLSGVNGNVNLTTTDQGAVKASLDFAGKVATGLQSSTEKAIKAVSDATSKVSTTAISANKDIAGKSIAAQNELSKATIQSNNDLTENVLRNNSDVLKTSFDNNQDIYKAALSSVNSAASQAAINAKDSRKWAGELADKAMQSKDEKSDDKVVWISGALIITVGVVLTAMALKGKK</sequence>
<organism evidence="3 4">
    <name type="scientific">Photobacterium damselae</name>
    <dbReference type="NCBI Taxonomy" id="38293"/>
    <lineage>
        <taxon>Bacteria</taxon>
        <taxon>Pseudomonadati</taxon>
        <taxon>Pseudomonadota</taxon>
        <taxon>Gammaproteobacteria</taxon>
        <taxon>Vibrionales</taxon>
        <taxon>Vibrionaceae</taxon>
        <taxon>Photobacterium</taxon>
    </lineage>
</organism>
<name>A0ABD6WZA0_PHODM</name>
<keyword evidence="2" id="KW-0812">Transmembrane</keyword>
<proteinExistence type="predicted"/>
<feature type="transmembrane region" description="Helical" evidence="2">
    <location>
        <begin position="182"/>
        <end position="202"/>
    </location>
</feature>
<feature type="compositionally biased region" description="Low complexity" evidence="1">
    <location>
        <begin position="11"/>
        <end position="24"/>
    </location>
</feature>
<evidence type="ECO:0000313" key="3">
    <source>
        <dbReference type="EMBL" id="PSU15081.1"/>
    </source>
</evidence>
<dbReference type="EMBL" id="PYMM01000018">
    <property type="protein sequence ID" value="PSU15081.1"/>
    <property type="molecule type" value="Genomic_DNA"/>
</dbReference>
<evidence type="ECO:0000256" key="1">
    <source>
        <dbReference type="SAM" id="MobiDB-lite"/>
    </source>
</evidence>
<dbReference type="Proteomes" id="UP000241404">
    <property type="component" value="Unassembled WGS sequence"/>
</dbReference>
<gene>
    <name evidence="3" type="ORF">CTM90_18270</name>
</gene>
<protein>
    <recommendedName>
        <fullName evidence="5">Methyl-accepting chemotaxis protein</fullName>
    </recommendedName>
</protein>
<comment type="caution">
    <text evidence="3">The sequence shown here is derived from an EMBL/GenBank/DDBJ whole genome shotgun (WGS) entry which is preliminary data.</text>
</comment>
<feature type="compositionally biased region" description="Polar residues" evidence="1">
    <location>
        <begin position="1"/>
        <end position="10"/>
    </location>
</feature>
<keyword evidence="2" id="KW-1133">Transmembrane helix</keyword>
<evidence type="ECO:0008006" key="5">
    <source>
        <dbReference type="Google" id="ProtNLM"/>
    </source>
</evidence>
<dbReference type="AlphaFoldDB" id="A0ABD6WZA0"/>
<reference evidence="3 4" key="1">
    <citation type="submission" date="2018-03" db="EMBL/GenBank/DDBJ databases">
        <title>Whole genome sequencing of Histamine producing bacteria.</title>
        <authorList>
            <person name="Butler K."/>
        </authorList>
    </citation>
    <scope>NUCLEOTIDE SEQUENCE [LARGE SCALE GENOMIC DNA]</scope>
    <source>
        <strain evidence="3 4">BT-6</strain>
    </source>
</reference>
<evidence type="ECO:0000313" key="4">
    <source>
        <dbReference type="Proteomes" id="UP000241404"/>
    </source>
</evidence>
<dbReference type="RefSeq" id="WP_065172569.1">
    <property type="nucleotide sequence ID" value="NZ_JAKEVP010000013.1"/>
</dbReference>
<keyword evidence="2" id="KW-0472">Membrane</keyword>
<feature type="compositionally biased region" description="Polar residues" evidence="1">
    <location>
        <begin position="26"/>
        <end position="38"/>
    </location>
</feature>